<dbReference type="AlphaFoldDB" id="A0A426XML0"/>
<feature type="region of interest" description="Disordered" evidence="1">
    <location>
        <begin position="54"/>
        <end position="97"/>
    </location>
</feature>
<gene>
    <name evidence="2" type="ORF">B296_00049456</name>
</gene>
<name>A0A426XML0_ENSVE</name>
<protein>
    <submittedName>
        <fullName evidence="2">Uncharacterized protein</fullName>
    </submittedName>
</protein>
<evidence type="ECO:0000313" key="2">
    <source>
        <dbReference type="EMBL" id="RRT40748.1"/>
    </source>
</evidence>
<sequence>MCCHLTVKKRWENSCVCSTSVAEGEVQRLGADEGVDDGGPVERSTTTWQRLLMEEKAAGRSGKGGSRGSSQAADWPDIRSYDSSKGQRRVKKAIAEEQQGNRRWAREILSTTQL</sequence>
<dbReference type="EMBL" id="AMZH03019140">
    <property type="protein sequence ID" value="RRT40748.1"/>
    <property type="molecule type" value="Genomic_DNA"/>
</dbReference>
<reference evidence="2 3" key="1">
    <citation type="journal article" date="2014" name="Agronomy (Basel)">
        <title>A Draft Genome Sequence for Ensete ventricosum, the Drought-Tolerant Tree Against Hunger.</title>
        <authorList>
            <person name="Harrison J."/>
            <person name="Moore K.A."/>
            <person name="Paszkiewicz K."/>
            <person name="Jones T."/>
            <person name="Grant M."/>
            <person name="Ambacheew D."/>
            <person name="Muzemil S."/>
            <person name="Studholme D.J."/>
        </authorList>
    </citation>
    <scope>NUCLEOTIDE SEQUENCE [LARGE SCALE GENOMIC DNA]</scope>
</reference>
<evidence type="ECO:0000256" key="1">
    <source>
        <dbReference type="SAM" id="MobiDB-lite"/>
    </source>
</evidence>
<comment type="caution">
    <text evidence="2">The sequence shown here is derived from an EMBL/GenBank/DDBJ whole genome shotgun (WGS) entry which is preliminary data.</text>
</comment>
<dbReference type="Proteomes" id="UP000287651">
    <property type="component" value="Unassembled WGS sequence"/>
</dbReference>
<evidence type="ECO:0000313" key="3">
    <source>
        <dbReference type="Proteomes" id="UP000287651"/>
    </source>
</evidence>
<organism evidence="2 3">
    <name type="scientific">Ensete ventricosum</name>
    <name type="common">Abyssinian banana</name>
    <name type="synonym">Musa ensete</name>
    <dbReference type="NCBI Taxonomy" id="4639"/>
    <lineage>
        <taxon>Eukaryota</taxon>
        <taxon>Viridiplantae</taxon>
        <taxon>Streptophyta</taxon>
        <taxon>Embryophyta</taxon>
        <taxon>Tracheophyta</taxon>
        <taxon>Spermatophyta</taxon>
        <taxon>Magnoliopsida</taxon>
        <taxon>Liliopsida</taxon>
        <taxon>Zingiberales</taxon>
        <taxon>Musaceae</taxon>
        <taxon>Ensete</taxon>
    </lineage>
</organism>
<proteinExistence type="predicted"/>
<accession>A0A426XML0</accession>